<dbReference type="EMBL" id="BMAU01021422">
    <property type="protein sequence ID" value="GFY34375.1"/>
    <property type="molecule type" value="Genomic_DNA"/>
</dbReference>
<dbReference type="InterPro" id="IPR036397">
    <property type="entry name" value="RNaseH_sf"/>
</dbReference>
<reference evidence="1" key="1">
    <citation type="submission" date="2020-08" db="EMBL/GenBank/DDBJ databases">
        <title>Multicomponent nature underlies the extraordinary mechanical properties of spider dragline silk.</title>
        <authorList>
            <person name="Kono N."/>
            <person name="Nakamura H."/>
            <person name="Mori M."/>
            <person name="Yoshida Y."/>
            <person name="Ohtoshi R."/>
            <person name="Malay A.D."/>
            <person name="Moran D.A.P."/>
            <person name="Tomita M."/>
            <person name="Numata K."/>
            <person name="Arakawa K."/>
        </authorList>
    </citation>
    <scope>NUCLEOTIDE SEQUENCE</scope>
</reference>
<comment type="caution">
    <text evidence="1">The sequence shown here is derived from an EMBL/GenBank/DDBJ whole genome shotgun (WGS) entry which is preliminary data.</text>
</comment>
<dbReference type="Proteomes" id="UP000887159">
    <property type="component" value="Unassembled WGS sequence"/>
</dbReference>
<keyword evidence="2" id="KW-1185">Reference proteome</keyword>
<dbReference type="PANTHER" id="PTHR47326:SF1">
    <property type="entry name" value="HTH PSQ-TYPE DOMAIN-CONTAINING PROTEIN"/>
    <property type="match status" value="1"/>
</dbReference>
<sequence>MQCQIYTMKFYRVSRHCTLHPVSKTGTGGFTTISCQVIYSQFGLAIHQNDHQARRRFVEWAQNEIAVVPDFHKRILFSDEAHFWLNAYVNKQNCRIWSEANPQVYVETPLHPEKLTVWCALWAGGILLQKR</sequence>
<evidence type="ECO:0000313" key="1">
    <source>
        <dbReference type="EMBL" id="GFY34375.1"/>
    </source>
</evidence>
<protein>
    <recommendedName>
        <fullName evidence="3">Transposase</fullName>
    </recommendedName>
</protein>
<dbReference type="GO" id="GO:0003676">
    <property type="term" value="F:nucleic acid binding"/>
    <property type="evidence" value="ECO:0007669"/>
    <property type="project" value="InterPro"/>
</dbReference>
<gene>
    <name evidence="1" type="ORF">TNCV_2506781</name>
</gene>
<evidence type="ECO:0008006" key="3">
    <source>
        <dbReference type="Google" id="ProtNLM"/>
    </source>
</evidence>
<dbReference type="AlphaFoldDB" id="A0A8X6WGI0"/>
<accession>A0A8X6WGI0</accession>
<dbReference type="PANTHER" id="PTHR47326">
    <property type="entry name" value="TRANSPOSABLE ELEMENT TC3 TRANSPOSASE-LIKE PROTEIN"/>
    <property type="match status" value="1"/>
</dbReference>
<evidence type="ECO:0000313" key="2">
    <source>
        <dbReference type="Proteomes" id="UP000887159"/>
    </source>
</evidence>
<name>A0A8X6WGI0_TRICX</name>
<proteinExistence type="predicted"/>
<dbReference type="Gene3D" id="3.30.420.10">
    <property type="entry name" value="Ribonuclease H-like superfamily/Ribonuclease H"/>
    <property type="match status" value="1"/>
</dbReference>
<organism evidence="1 2">
    <name type="scientific">Trichonephila clavipes</name>
    <name type="common">Golden silk orbweaver</name>
    <name type="synonym">Nephila clavipes</name>
    <dbReference type="NCBI Taxonomy" id="2585209"/>
    <lineage>
        <taxon>Eukaryota</taxon>
        <taxon>Metazoa</taxon>
        <taxon>Ecdysozoa</taxon>
        <taxon>Arthropoda</taxon>
        <taxon>Chelicerata</taxon>
        <taxon>Arachnida</taxon>
        <taxon>Araneae</taxon>
        <taxon>Araneomorphae</taxon>
        <taxon>Entelegynae</taxon>
        <taxon>Araneoidea</taxon>
        <taxon>Nephilidae</taxon>
        <taxon>Trichonephila</taxon>
    </lineage>
</organism>